<keyword evidence="2" id="KW-1185">Reference proteome</keyword>
<dbReference type="AlphaFoldDB" id="A0A1A8XE96"/>
<accession>A0A1A8XE96</accession>
<name>A0A1A8XE96_9PROT</name>
<evidence type="ECO:0000313" key="1">
    <source>
        <dbReference type="EMBL" id="SBT03061.1"/>
    </source>
</evidence>
<sequence length="35" mass="3661">MSDSPVVSTSIESDLDGYLNVIDDATAVFRSAVDA</sequence>
<dbReference type="EMBL" id="FLQX01000001">
    <property type="protein sequence ID" value="SBT03061.1"/>
    <property type="molecule type" value="Genomic_DNA"/>
</dbReference>
<evidence type="ECO:0000313" key="2">
    <source>
        <dbReference type="Proteomes" id="UP000199169"/>
    </source>
</evidence>
<gene>
    <name evidence="1" type="ORF">ACCAA_10014</name>
</gene>
<organism evidence="1 2">
    <name type="scientific">Candidatus Accumulibacter aalborgensis</name>
    <dbReference type="NCBI Taxonomy" id="1860102"/>
    <lineage>
        <taxon>Bacteria</taxon>
        <taxon>Pseudomonadati</taxon>
        <taxon>Pseudomonadota</taxon>
        <taxon>Betaproteobacteria</taxon>
        <taxon>Candidatus Accumulibacter</taxon>
    </lineage>
</organism>
<protein>
    <submittedName>
        <fullName evidence="1">Uncharacterized protein</fullName>
    </submittedName>
</protein>
<proteinExistence type="predicted"/>
<reference evidence="1 2" key="1">
    <citation type="submission" date="2016-06" db="EMBL/GenBank/DDBJ databases">
        <authorList>
            <person name="Kjaerup R.B."/>
            <person name="Dalgaard T.S."/>
            <person name="Juul-Madsen H.R."/>
        </authorList>
    </citation>
    <scope>NUCLEOTIDE SEQUENCE [LARGE SCALE GENOMIC DNA]</scope>
    <source>
        <strain evidence="1">3</strain>
    </source>
</reference>
<dbReference type="STRING" id="1860102.ACCAA_10014"/>
<dbReference type="Proteomes" id="UP000199169">
    <property type="component" value="Unassembled WGS sequence"/>
</dbReference>